<proteinExistence type="predicted"/>
<dbReference type="AlphaFoldDB" id="A0A2A9MFA8"/>
<feature type="region of interest" description="Disordered" evidence="2">
    <location>
        <begin position="1"/>
        <end position="50"/>
    </location>
</feature>
<dbReference type="KEGG" id="bbes:BESB_072240"/>
<feature type="coiled-coil region" evidence="1">
    <location>
        <begin position="306"/>
        <end position="389"/>
    </location>
</feature>
<gene>
    <name evidence="3" type="ORF">BESB_072240</name>
</gene>
<protein>
    <submittedName>
        <fullName evidence="3">Uncharacterized protein</fullName>
    </submittedName>
</protein>
<dbReference type="OrthoDB" id="347296at2759"/>
<evidence type="ECO:0000313" key="4">
    <source>
        <dbReference type="Proteomes" id="UP000224006"/>
    </source>
</evidence>
<feature type="compositionally biased region" description="Basic and acidic residues" evidence="2">
    <location>
        <begin position="560"/>
        <end position="574"/>
    </location>
</feature>
<dbReference type="GeneID" id="40312150"/>
<evidence type="ECO:0000256" key="1">
    <source>
        <dbReference type="SAM" id="Coils"/>
    </source>
</evidence>
<sequence>MHAPPVSIPARRDPLRLSASGGVDGGAPSRNPSISLSACSKKSSSGEEKSGNEEVLCEAASCPEASASRGSLLRLFEGARRDCHRVLQRLCLCQEDVDKASDASAGLLAPVPRMSASAADETKNSAPRAEQWEQQRLLTSALQKQIDELRAYADALSRLSESLREAAATAPQGLSFGSLDEADPTEAAHILAVAAALTATSSGEASALQKATPDFARLLEALTDSGGEPSDAHAFAALKARSDATAASMATSFRTLKRRLEETQMQAQRRADFVIRWAELFIDGACEVERHLSEAAPLVAAGSAWEKQIDAALKAQQEQKRELEARLNNARREADQVASRLSEKRQQFLMAIEDWTTERLDQLTKNERMQRLNTRIDALERQLRGLAAFSPLFIVERTPKYVTLQYKPLDSATDYEISIEGLELSLDAQAPRAYKISSFFSVRVTPRLTWLEERLERSIRDYFATACSLQRSASAAEGEDDEARAVAAADPLKARPGLDRAASGGSQPLQTLYDVSPYGVFPRARGGGLADESGDHDASRKKGCNDAAGVQTDASSPGESEWKKTPRDASDRKTRQVKIFSEHIAAIVLKTLTTAFAAGGEGRPARRSRHHPYNFAQKACPAPR</sequence>
<dbReference type="RefSeq" id="XP_029218081.1">
    <property type="nucleotide sequence ID" value="XM_029365597.1"/>
</dbReference>
<accession>A0A2A9MFA8</accession>
<evidence type="ECO:0000313" key="3">
    <source>
        <dbReference type="EMBL" id="PFH34072.1"/>
    </source>
</evidence>
<feature type="compositionally biased region" description="Basic and acidic residues" evidence="2">
    <location>
        <begin position="533"/>
        <end position="544"/>
    </location>
</feature>
<evidence type="ECO:0000256" key="2">
    <source>
        <dbReference type="SAM" id="MobiDB-lite"/>
    </source>
</evidence>
<organism evidence="3 4">
    <name type="scientific">Besnoitia besnoiti</name>
    <name type="common">Apicomplexan protozoan</name>
    <dbReference type="NCBI Taxonomy" id="94643"/>
    <lineage>
        <taxon>Eukaryota</taxon>
        <taxon>Sar</taxon>
        <taxon>Alveolata</taxon>
        <taxon>Apicomplexa</taxon>
        <taxon>Conoidasida</taxon>
        <taxon>Coccidia</taxon>
        <taxon>Eucoccidiorida</taxon>
        <taxon>Eimeriorina</taxon>
        <taxon>Sarcocystidae</taxon>
        <taxon>Besnoitia</taxon>
    </lineage>
</organism>
<feature type="region of interest" description="Disordered" evidence="2">
    <location>
        <begin position="600"/>
        <end position="624"/>
    </location>
</feature>
<comment type="caution">
    <text evidence="3">The sequence shown here is derived from an EMBL/GenBank/DDBJ whole genome shotgun (WGS) entry which is preliminary data.</text>
</comment>
<feature type="compositionally biased region" description="Low complexity" evidence="2">
    <location>
        <begin position="33"/>
        <end position="43"/>
    </location>
</feature>
<dbReference type="VEuPathDB" id="ToxoDB:BESB_072240"/>
<name>A0A2A9MFA8_BESBE</name>
<keyword evidence="1" id="KW-0175">Coiled coil</keyword>
<reference evidence="3 4" key="1">
    <citation type="submission" date="2017-09" db="EMBL/GenBank/DDBJ databases">
        <title>Genome sequencing of Besnoitia besnoiti strain Bb-Ger1.</title>
        <authorList>
            <person name="Schares G."/>
            <person name="Venepally P."/>
            <person name="Lorenzi H.A."/>
        </authorList>
    </citation>
    <scope>NUCLEOTIDE SEQUENCE [LARGE SCALE GENOMIC DNA]</scope>
    <source>
        <strain evidence="3 4">Bb-Ger1</strain>
    </source>
</reference>
<feature type="region of interest" description="Disordered" evidence="2">
    <location>
        <begin position="524"/>
        <end position="574"/>
    </location>
</feature>
<dbReference type="EMBL" id="NWUJ01000007">
    <property type="protein sequence ID" value="PFH34072.1"/>
    <property type="molecule type" value="Genomic_DNA"/>
</dbReference>
<keyword evidence="4" id="KW-1185">Reference proteome</keyword>
<dbReference type="Proteomes" id="UP000224006">
    <property type="component" value="Unassembled WGS sequence"/>
</dbReference>